<reference evidence="1" key="1">
    <citation type="submission" date="2019-10" db="EMBL/GenBank/DDBJ databases">
        <title>Conservation and host-specific expression of non-tandemly repeated heterogenous ribosome RNA gene in arbuscular mycorrhizal fungi.</title>
        <authorList>
            <person name="Maeda T."/>
            <person name="Kobayashi Y."/>
            <person name="Nakagawa T."/>
            <person name="Ezawa T."/>
            <person name="Yamaguchi K."/>
            <person name="Bino T."/>
            <person name="Nishimoto Y."/>
            <person name="Shigenobu S."/>
            <person name="Kawaguchi M."/>
        </authorList>
    </citation>
    <scope>NUCLEOTIDE SEQUENCE</scope>
    <source>
        <strain evidence="1">HR1</strain>
    </source>
</reference>
<evidence type="ECO:0000313" key="1">
    <source>
        <dbReference type="EMBL" id="GET00317.1"/>
    </source>
</evidence>
<accession>A0A8H3M9Q0</accession>
<protein>
    <submittedName>
        <fullName evidence="1">Uncharacterized protein</fullName>
    </submittedName>
</protein>
<proteinExistence type="predicted"/>
<sequence>MTNVMRWELITATFGKRQKEKIALRRQEMDLNEKDMNAKPIEELKDSDTKALINRLINEYRRLEKLDNISFRIQKNIEKSINDKYRKRDGKDEKLSKNEFNRRLYIREWGVTKKKKQIAMTIQHWIREFNRIETFIELQLNIENLRKYDDRKRFNDQREKRFEIMQSLYEDIIRL</sequence>
<name>A0A8H3M9Q0_9GLOM</name>
<dbReference type="Proteomes" id="UP000615446">
    <property type="component" value="Unassembled WGS sequence"/>
</dbReference>
<organism evidence="1 2">
    <name type="scientific">Rhizophagus clarus</name>
    <dbReference type="NCBI Taxonomy" id="94130"/>
    <lineage>
        <taxon>Eukaryota</taxon>
        <taxon>Fungi</taxon>
        <taxon>Fungi incertae sedis</taxon>
        <taxon>Mucoromycota</taxon>
        <taxon>Glomeromycotina</taxon>
        <taxon>Glomeromycetes</taxon>
        <taxon>Glomerales</taxon>
        <taxon>Glomeraceae</taxon>
        <taxon>Rhizophagus</taxon>
    </lineage>
</organism>
<dbReference type="AlphaFoldDB" id="A0A8H3M9Q0"/>
<comment type="caution">
    <text evidence="1">The sequence shown here is derived from an EMBL/GenBank/DDBJ whole genome shotgun (WGS) entry which is preliminary data.</text>
</comment>
<evidence type="ECO:0000313" key="2">
    <source>
        <dbReference type="Proteomes" id="UP000615446"/>
    </source>
</evidence>
<gene>
    <name evidence="1" type="ORF">RCL2_002678000</name>
</gene>
<dbReference type="EMBL" id="BLAL01000285">
    <property type="protein sequence ID" value="GET00317.1"/>
    <property type="molecule type" value="Genomic_DNA"/>
</dbReference>